<dbReference type="AlphaFoldDB" id="Q47EE1"/>
<dbReference type="PROSITE" id="PS50123">
    <property type="entry name" value="CHER"/>
    <property type="match status" value="1"/>
</dbReference>
<dbReference type="PANTHER" id="PTHR24422:SF27">
    <property type="entry name" value="PROTEIN-GLUTAMATE O-METHYLTRANSFERASE"/>
    <property type="match status" value="1"/>
</dbReference>
<dbReference type="SMART" id="SM00138">
    <property type="entry name" value="MeTrc"/>
    <property type="match status" value="1"/>
</dbReference>
<dbReference type="PANTHER" id="PTHR24422">
    <property type="entry name" value="CHEMOTAXIS PROTEIN METHYLTRANSFERASE"/>
    <property type="match status" value="1"/>
</dbReference>
<feature type="active site" evidence="6">
    <location>
        <position position="31"/>
    </location>
</feature>
<dbReference type="Gene3D" id="1.10.155.10">
    <property type="entry name" value="Chemotaxis receptor methyltransferase CheR, N-terminal domain"/>
    <property type="match status" value="1"/>
</dbReference>
<feature type="domain" description="CheR-type methyltransferase" evidence="10">
    <location>
        <begin position="229"/>
        <end position="491"/>
    </location>
</feature>
<dbReference type="InterPro" id="IPR000673">
    <property type="entry name" value="Sig_transdc_resp-reg_Me-estase"/>
</dbReference>
<evidence type="ECO:0000259" key="9">
    <source>
        <dbReference type="PROSITE" id="PS50122"/>
    </source>
</evidence>
<name>Q47EE1_DECAR</name>
<dbReference type="GO" id="GO:0008983">
    <property type="term" value="F:protein-glutamate O-methyltransferase activity"/>
    <property type="evidence" value="ECO:0007669"/>
    <property type="project" value="UniProtKB-EC"/>
</dbReference>
<dbReference type="EC" id="2.1.1.80" evidence="2"/>
<dbReference type="InterPro" id="IPR035909">
    <property type="entry name" value="CheB_C"/>
</dbReference>
<protein>
    <recommendedName>
        <fullName evidence="2">protein-glutamate O-methyltransferase</fullName>
        <ecNumber evidence="2">2.1.1.80</ecNumber>
    </recommendedName>
</protein>
<keyword evidence="3 11" id="KW-0489">Methyltransferase</keyword>
<evidence type="ECO:0000256" key="7">
    <source>
        <dbReference type="SAM" id="MobiDB-lite"/>
    </source>
</evidence>
<proteinExistence type="predicted"/>
<dbReference type="CDD" id="cd16434">
    <property type="entry name" value="CheB-CheR_fusion"/>
    <property type="match status" value="1"/>
</dbReference>
<dbReference type="Pfam" id="PF03705">
    <property type="entry name" value="CheR_N"/>
    <property type="match status" value="1"/>
</dbReference>
<dbReference type="Gene3D" id="1.10.287.620">
    <property type="entry name" value="Helix Hairpins"/>
    <property type="match status" value="1"/>
</dbReference>
<dbReference type="GO" id="GO:0008984">
    <property type="term" value="F:protein-glutamate methylesterase activity"/>
    <property type="evidence" value="ECO:0007669"/>
    <property type="project" value="InterPro"/>
</dbReference>
<evidence type="ECO:0000256" key="6">
    <source>
        <dbReference type="PROSITE-ProRule" id="PRU00050"/>
    </source>
</evidence>
<dbReference type="Pfam" id="PF01339">
    <property type="entry name" value="CheB_methylest"/>
    <property type="match status" value="1"/>
</dbReference>
<evidence type="ECO:0000259" key="10">
    <source>
        <dbReference type="PROSITE" id="PS50123"/>
    </source>
</evidence>
<feature type="region of interest" description="Disordered" evidence="7">
    <location>
        <begin position="678"/>
        <end position="704"/>
    </location>
</feature>
<dbReference type="InterPro" id="IPR036804">
    <property type="entry name" value="CheR_N_sf"/>
</dbReference>
<dbReference type="eggNOG" id="COG1352">
    <property type="taxonomic scope" value="Bacteria"/>
</dbReference>
<keyword evidence="4 11" id="KW-0808">Transferase</keyword>
<dbReference type="InterPro" id="IPR035965">
    <property type="entry name" value="PAS-like_dom_sf"/>
</dbReference>
<dbReference type="InterPro" id="IPR000700">
    <property type="entry name" value="PAS-assoc_C"/>
</dbReference>
<dbReference type="GO" id="GO:0032259">
    <property type="term" value="P:methylation"/>
    <property type="evidence" value="ECO:0007669"/>
    <property type="project" value="UniProtKB-KW"/>
</dbReference>
<dbReference type="InterPro" id="IPR022641">
    <property type="entry name" value="CheR_N"/>
</dbReference>
<dbReference type="Pfam" id="PF13596">
    <property type="entry name" value="PAS_10"/>
    <property type="match status" value="1"/>
</dbReference>
<evidence type="ECO:0000256" key="5">
    <source>
        <dbReference type="ARBA" id="ARBA00022691"/>
    </source>
</evidence>
<organism evidence="11">
    <name type="scientific">Dechloromonas aromatica (strain RCB)</name>
    <dbReference type="NCBI Taxonomy" id="159087"/>
    <lineage>
        <taxon>Bacteria</taxon>
        <taxon>Pseudomonadati</taxon>
        <taxon>Pseudomonadota</taxon>
        <taxon>Betaproteobacteria</taxon>
        <taxon>Rhodocyclales</taxon>
        <taxon>Azonexaceae</taxon>
        <taxon>Dechloromonas</taxon>
    </lineage>
</organism>
<feature type="domain" description="PAC" evidence="8">
    <location>
        <begin position="809"/>
        <end position="859"/>
    </location>
</feature>
<dbReference type="eggNOG" id="COG1579">
    <property type="taxonomic scope" value="Bacteria"/>
</dbReference>
<dbReference type="InterPro" id="IPR022642">
    <property type="entry name" value="CheR_C"/>
</dbReference>
<dbReference type="PROSITE" id="PS50113">
    <property type="entry name" value="PAC"/>
    <property type="match status" value="1"/>
</dbReference>
<dbReference type="GO" id="GO:0006935">
    <property type="term" value="P:chemotaxis"/>
    <property type="evidence" value="ECO:0007669"/>
    <property type="project" value="UniProtKB-UniRule"/>
</dbReference>
<dbReference type="Gene3D" id="3.40.50.150">
    <property type="entry name" value="Vaccinia Virus protein VP39"/>
    <property type="match status" value="1"/>
</dbReference>
<dbReference type="InterPro" id="IPR029063">
    <property type="entry name" value="SAM-dependent_MTases_sf"/>
</dbReference>
<evidence type="ECO:0000256" key="3">
    <source>
        <dbReference type="ARBA" id="ARBA00022603"/>
    </source>
</evidence>
<dbReference type="SUPFAM" id="SSF47757">
    <property type="entry name" value="Chemotaxis receptor methyltransferase CheR, N-terminal domain"/>
    <property type="match status" value="1"/>
</dbReference>
<dbReference type="SUPFAM" id="SSF53335">
    <property type="entry name" value="S-adenosyl-L-methionine-dependent methyltransferases"/>
    <property type="match status" value="1"/>
</dbReference>
<feature type="compositionally biased region" description="Polar residues" evidence="7">
    <location>
        <begin position="692"/>
        <end position="704"/>
    </location>
</feature>
<dbReference type="Gene3D" id="3.30.450.20">
    <property type="entry name" value="PAS domain"/>
    <property type="match status" value="1"/>
</dbReference>
<reference evidence="11" key="1">
    <citation type="submission" date="2005-08" db="EMBL/GenBank/DDBJ databases">
        <title>Complete sequence of Dechloromonas aromatica RCB.</title>
        <authorList>
            <person name="Salinero K.K."/>
            <person name="Copeland A."/>
            <person name="Lucas S."/>
            <person name="Lapidus A."/>
            <person name="Barry K."/>
            <person name="Detter J.C."/>
            <person name="Glavina T."/>
            <person name="Hammon N."/>
            <person name="Israni S."/>
            <person name="Pitluck S."/>
            <person name="Di Bartolo G."/>
            <person name="Trong S."/>
            <person name="Schmutz J."/>
            <person name="Larimer F."/>
            <person name="Land M."/>
            <person name="Ivanova N."/>
            <person name="Richardson P."/>
        </authorList>
    </citation>
    <scope>NUCLEOTIDE SEQUENCE</scope>
    <source>
        <strain evidence="11">RCB</strain>
    </source>
</reference>
<evidence type="ECO:0000256" key="1">
    <source>
        <dbReference type="ARBA" id="ARBA00001541"/>
    </source>
</evidence>
<dbReference type="Gene3D" id="3.40.50.180">
    <property type="entry name" value="Methylesterase CheB, C-terminal domain"/>
    <property type="match status" value="1"/>
</dbReference>
<evidence type="ECO:0000259" key="8">
    <source>
        <dbReference type="PROSITE" id="PS50113"/>
    </source>
</evidence>
<evidence type="ECO:0000256" key="4">
    <source>
        <dbReference type="ARBA" id="ARBA00022679"/>
    </source>
</evidence>
<dbReference type="STRING" id="159087.Daro_2045"/>
<keyword evidence="6" id="KW-0378">Hydrolase</keyword>
<dbReference type="Pfam" id="PF01739">
    <property type="entry name" value="CheR"/>
    <property type="match status" value="1"/>
</dbReference>
<keyword evidence="6" id="KW-0145">Chemotaxis</keyword>
<dbReference type="SUPFAM" id="SSF52738">
    <property type="entry name" value="Methylesterase CheB, C-terminal domain"/>
    <property type="match status" value="1"/>
</dbReference>
<sequence>MPSQGKHEQALLPSSALAEDKYFPIVGIGTSAGGLEALEQFLGGVPVNCGMAFVVVQHLDPNRYGMLPELLQRSTPMVVKQAGNRMKIKPDCVYVIPPNKDLSILHDTLYLLDPVAARGLRLPINSFLCSLAEDRRERAIGIILSGMGSDGTQGLLAISEHGGLSVVQDPTTAKFDAMPRSAIDARLADIVAPPGDLARRIIDRLHHPPRLLPPETFLVPDSEAKSSAFEKICILLRAQTGHDFSLYKKSTIYRRVERRMGIHRLGGIADYVGFLQTNPQEVDLLFKELLIGVTSFFRDPAAWAYLQEQVLPGMILAKTHDNLLRAWVAGCSSGEEAYTLAMIFGEAMDHAKPTNRIELQIFATDLDPDAIAKARQGIYPSSIAGDVSPERLARFFVEENGRFRICQEIRQMVVFAPHNVTMDPPFTRLDILTCRNVLIYLGADLQKRLLPLFHYSLKPGGTLFLGSAESIGNFAELFSPLEPKARIYRREEVNQRAIDVDFPTRYLGDSPNPALIPSPTMQPANLQTLADQLLLQKFSPAAVLTNADGDILFISGRTGKYLEPAAGKANWNIHAMAHEGLRQELILALPKALRIGEAVVVKDLTIEDGSERQSLDLTVYPIDEPAPLHGMAMIVFADVVAAKPAPKRHSRKQLVDARVAELEQALLQAREELQSIREEMQTSHEELKSANEELQSTNEELQSTNEELTTSKEEMQSLNEELQTVNAELQSKVDEWSATSNDMKNLLNSTDIATVFLDNMLHVRRFTRQATHIFKFIPSDIGRPLADIVHKLDYTDLQDDAQEVLRTLAFCEKQITSNDGCWYIVRIMPYRTLENVIDGVVITFIDISEAKRLEAELRAARTALPGNR</sequence>
<evidence type="ECO:0000313" key="11">
    <source>
        <dbReference type="EMBL" id="AAZ46790.1"/>
    </source>
</evidence>
<keyword evidence="5" id="KW-0949">S-adenosyl-L-methionine</keyword>
<dbReference type="KEGG" id="dar:Daro_2045"/>
<feature type="compositionally biased region" description="Basic and acidic residues" evidence="7">
    <location>
        <begin position="678"/>
        <end position="691"/>
    </location>
</feature>
<dbReference type="PROSITE" id="PS50122">
    <property type="entry name" value="CHEB"/>
    <property type="match status" value="1"/>
</dbReference>
<dbReference type="PRINTS" id="PR00996">
    <property type="entry name" value="CHERMTFRASE"/>
</dbReference>
<feature type="domain" description="CheB-type methylesterase" evidence="9">
    <location>
        <begin position="13"/>
        <end position="208"/>
    </location>
</feature>
<dbReference type="SUPFAM" id="SSF55785">
    <property type="entry name" value="PYP-like sensor domain (PAS domain)"/>
    <property type="match status" value="1"/>
</dbReference>
<dbReference type="OrthoDB" id="9816309at2"/>
<accession>Q47EE1</accession>
<dbReference type="eggNOG" id="COG2201">
    <property type="taxonomic scope" value="Bacteria"/>
</dbReference>
<dbReference type="InterPro" id="IPR000780">
    <property type="entry name" value="CheR_MeTrfase"/>
</dbReference>
<dbReference type="HOGENOM" id="CLU_000892_0_2_4"/>
<dbReference type="GO" id="GO:0000156">
    <property type="term" value="F:phosphorelay response regulator activity"/>
    <property type="evidence" value="ECO:0007669"/>
    <property type="project" value="InterPro"/>
</dbReference>
<evidence type="ECO:0000256" key="2">
    <source>
        <dbReference type="ARBA" id="ARBA00012534"/>
    </source>
</evidence>
<dbReference type="EMBL" id="CP000089">
    <property type="protein sequence ID" value="AAZ46790.1"/>
    <property type="molecule type" value="Genomic_DNA"/>
</dbReference>
<comment type="catalytic activity">
    <reaction evidence="1">
        <text>L-glutamyl-[protein] + S-adenosyl-L-methionine = [protein]-L-glutamate 5-O-methyl ester + S-adenosyl-L-homocysteine</text>
        <dbReference type="Rhea" id="RHEA:24452"/>
        <dbReference type="Rhea" id="RHEA-COMP:10208"/>
        <dbReference type="Rhea" id="RHEA-COMP:10311"/>
        <dbReference type="ChEBI" id="CHEBI:29973"/>
        <dbReference type="ChEBI" id="CHEBI:57856"/>
        <dbReference type="ChEBI" id="CHEBI:59789"/>
        <dbReference type="ChEBI" id="CHEBI:82795"/>
        <dbReference type="EC" id="2.1.1.80"/>
    </reaction>
</comment>
<dbReference type="GO" id="GO:0005737">
    <property type="term" value="C:cytoplasm"/>
    <property type="evidence" value="ECO:0007669"/>
    <property type="project" value="InterPro"/>
</dbReference>
<dbReference type="SUPFAM" id="SSF57997">
    <property type="entry name" value="Tropomyosin"/>
    <property type="match status" value="1"/>
</dbReference>
<feature type="active site" evidence="6">
    <location>
        <position position="150"/>
    </location>
</feature>
<gene>
    <name evidence="11" type="ordered locus">Daro_2045</name>
</gene>
<dbReference type="InterPro" id="IPR050903">
    <property type="entry name" value="Bact_Chemotaxis_MeTrfase"/>
</dbReference>
<feature type="active site" evidence="6">
    <location>
        <position position="58"/>
    </location>
</feature>